<feature type="transmembrane region" description="Helical" evidence="1">
    <location>
        <begin position="287"/>
        <end position="306"/>
    </location>
</feature>
<gene>
    <name evidence="3" type="ORF">HW115_11565</name>
</gene>
<keyword evidence="1" id="KW-0472">Membrane</keyword>
<proteinExistence type="predicted"/>
<dbReference type="EMBL" id="JACBAZ010000004">
    <property type="protein sequence ID" value="NWK56251.1"/>
    <property type="molecule type" value="Genomic_DNA"/>
</dbReference>
<dbReference type="PANTHER" id="PTHR41710:SF2">
    <property type="entry name" value="GLYCOSYL TRANSFERASE FAMILY 39_83 DOMAIN-CONTAINING PROTEIN"/>
    <property type="match status" value="1"/>
</dbReference>
<feature type="transmembrane region" description="Helical" evidence="1">
    <location>
        <begin position="117"/>
        <end position="137"/>
    </location>
</feature>
<feature type="domain" description="Glycosyltransferase RgtA/B/C/D-like" evidence="2">
    <location>
        <begin position="90"/>
        <end position="199"/>
    </location>
</feature>
<keyword evidence="1" id="KW-0812">Transmembrane</keyword>
<accession>A0A851GK68</accession>
<reference evidence="3 4" key="1">
    <citation type="submission" date="2020-07" db="EMBL/GenBank/DDBJ databases">
        <title>Roseicoccus Jingziensis gen. nov., sp. nov., isolated from coastal seawater.</title>
        <authorList>
            <person name="Feng X."/>
        </authorList>
    </citation>
    <scope>NUCLEOTIDE SEQUENCE [LARGE SCALE GENOMIC DNA]</scope>
    <source>
        <strain evidence="3 4">N1E253</strain>
    </source>
</reference>
<keyword evidence="4" id="KW-1185">Reference proteome</keyword>
<evidence type="ECO:0000313" key="3">
    <source>
        <dbReference type="EMBL" id="NWK56251.1"/>
    </source>
</evidence>
<organism evidence="3 4">
    <name type="scientific">Oceaniferula marina</name>
    <dbReference type="NCBI Taxonomy" id="2748318"/>
    <lineage>
        <taxon>Bacteria</taxon>
        <taxon>Pseudomonadati</taxon>
        <taxon>Verrucomicrobiota</taxon>
        <taxon>Verrucomicrobiia</taxon>
        <taxon>Verrucomicrobiales</taxon>
        <taxon>Verrucomicrobiaceae</taxon>
        <taxon>Oceaniferula</taxon>
    </lineage>
</organism>
<feature type="transmembrane region" description="Helical" evidence="1">
    <location>
        <begin position="227"/>
        <end position="244"/>
    </location>
</feature>
<evidence type="ECO:0000313" key="4">
    <source>
        <dbReference type="Proteomes" id="UP000557872"/>
    </source>
</evidence>
<feature type="transmembrane region" description="Helical" evidence="1">
    <location>
        <begin position="318"/>
        <end position="336"/>
    </location>
</feature>
<sequence length="519" mass="57960">MKIPTPIQTALPILCWIGVLALAVGMRFEHLSKRPFHFDEATGARITAQRMDPASGYEFNPVHNHGPLLSAVASPICHLNGESTWPSMTKLSLRLVPAIAGSLLVLVPLIWRKRFGHVPMLAAAAFLASSPLLVYYSRMFIHEMILALCGLLCLTLIGRYSTSTSNTSRNVSAALAGITLGLMFATKESFAISVIAWSGSATLVFLSQWPNKRTCSPRLYWKRHQTPILIGLGSAGLSSAWFYTNGFTNPGGAWDAVRTFFIYQTGAGHDKAFSYYFEMLAIPKKAAIWWFETPVLILAAISMIRAHLPGSTIPHVQLIRFLSYASIGHLLIYSLIAYKTPWLMCLPWAHFCLLAGLSFSGIHKWRLPLQGAALLVLIAVTAQQSKLSRFATGRFASDARNPYAYSPTNRDIESVRDWLAELSKGTSPGSMEPIAVVGREYWPLPWYLRDFQQIGYWPQPEPVINQCAVVFAMPEAADAVSEQLEHSHMILPRTLRSQVPVMMYLRKDHWQRWMEPETP</sequence>
<feature type="transmembrane region" description="Helical" evidence="1">
    <location>
        <begin position="189"/>
        <end position="206"/>
    </location>
</feature>
<dbReference type="RefSeq" id="WP_178933037.1">
    <property type="nucleotide sequence ID" value="NZ_JACBAZ010000004.1"/>
</dbReference>
<dbReference type="InterPro" id="IPR038731">
    <property type="entry name" value="RgtA/B/C-like"/>
</dbReference>
<dbReference type="Pfam" id="PF13231">
    <property type="entry name" value="PMT_2"/>
    <property type="match status" value="1"/>
</dbReference>
<dbReference type="InterPro" id="IPR019962">
    <property type="entry name" value="CHP03663"/>
</dbReference>
<feature type="transmembrane region" description="Helical" evidence="1">
    <location>
        <begin position="6"/>
        <end position="26"/>
    </location>
</feature>
<dbReference type="PANTHER" id="PTHR41710">
    <property type="entry name" value="GLYCOSYL TRANSFERASE, FAMILY 39"/>
    <property type="match status" value="1"/>
</dbReference>
<name>A0A851GK68_9BACT</name>
<feature type="transmembrane region" description="Helical" evidence="1">
    <location>
        <begin position="144"/>
        <end position="162"/>
    </location>
</feature>
<evidence type="ECO:0000256" key="1">
    <source>
        <dbReference type="SAM" id="Phobius"/>
    </source>
</evidence>
<dbReference type="NCBIfam" id="TIGR03663">
    <property type="entry name" value="flippase activity-associated protein Agl23"/>
    <property type="match status" value="1"/>
</dbReference>
<keyword evidence="1" id="KW-1133">Transmembrane helix</keyword>
<protein>
    <submittedName>
        <fullName evidence="3">TIGR03663 family protein</fullName>
    </submittedName>
</protein>
<comment type="caution">
    <text evidence="3">The sequence shown here is derived from an EMBL/GenBank/DDBJ whole genome shotgun (WGS) entry which is preliminary data.</text>
</comment>
<dbReference type="Proteomes" id="UP000557872">
    <property type="component" value="Unassembled WGS sequence"/>
</dbReference>
<feature type="transmembrane region" description="Helical" evidence="1">
    <location>
        <begin position="91"/>
        <end position="111"/>
    </location>
</feature>
<evidence type="ECO:0000259" key="2">
    <source>
        <dbReference type="Pfam" id="PF13231"/>
    </source>
</evidence>
<dbReference type="AlphaFoldDB" id="A0A851GK68"/>